<dbReference type="Pfam" id="PF25597">
    <property type="entry name" value="SH3_retrovirus"/>
    <property type="match status" value="1"/>
</dbReference>
<dbReference type="InterPro" id="IPR013103">
    <property type="entry name" value="RVT_2"/>
</dbReference>
<comment type="caution">
    <text evidence="4">The sequence shown here is derived from an EMBL/GenBank/DDBJ whole genome shotgun (WGS) entry which is preliminary data.</text>
</comment>
<evidence type="ECO:0000259" key="3">
    <source>
        <dbReference type="Pfam" id="PF25597"/>
    </source>
</evidence>
<dbReference type="PANTHER" id="PTHR11439:SF495">
    <property type="entry name" value="REVERSE TRANSCRIPTASE, RNA-DEPENDENT DNA POLYMERASE-RELATED"/>
    <property type="match status" value="1"/>
</dbReference>
<feature type="domain" description="Retroviral polymerase SH3-like" evidence="3">
    <location>
        <begin position="422"/>
        <end position="477"/>
    </location>
</feature>
<gene>
    <name evidence="4" type="ORF">Tci_038740</name>
</gene>
<dbReference type="EMBL" id="BKCJ010005440">
    <property type="protein sequence ID" value="GEU66762.1"/>
    <property type="molecule type" value="Genomic_DNA"/>
</dbReference>
<feature type="domain" description="Reverse transcriptase Ty1/copia-type" evidence="2">
    <location>
        <begin position="13"/>
        <end position="87"/>
    </location>
</feature>
<evidence type="ECO:0000259" key="2">
    <source>
        <dbReference type="Pfam" id="PF07727"/>
    </source>
</evidence>
<feature type="compositionally biased region" description="Basic and acidic residues" evidence="1">
    <location>
        <begin position="529"/>
        <end position="542"/>
    </location>
</feature>
<dbReference type="AlphaFoldDB" id="A0A6L2M2F8"/>
<sequence>MSPIQTLGTESTHRRIKEEIYVCQPLGFKDPDHPNRVYKVVKALYGLHLALRAWYETLAKYLLDNGFHRGKIDQTVFIKRQNGDILLVQNEDGIFISQDKYVIEVLRKFNLSDVKTASTPVDTEKPLVKDVDGDDIDVHLYRSMIGSLMYLTTSRPDIIDSPFELVAYTDSDYAGASLDRKSTTGGFAMDKYFGFRIRCWIIDTGEVQITATIDGKVKLVSEVSIRRHLKLEDSNCISTLPNTEIFKQLALMSNIAIAIICLATNRTFNFSKIIFEGMMKILDNEAASTGRDVRHGGAATTVSSLDAGQGSGNINKTLSMPHDLPLPRVYKLRSDEGRMQQNELIDLVTKLTDRVLALETDLQQTKKVYSTGFTKLIMKAEAVYTACYVKNKVLVVKPHNKTPYENFHGRTPTLSFMRPFGCLVTILNTKDHLGKFNGKADEGFFIGYSLNSKAFRMFISRTRIVEENLHIRFSEHTLNIVGSRPDWLFNIDTLTRKMNYEPIVAGTQSNGFIDPKSSHNDGLKPSSNDGKKDDKDPRKETEYNELPFDPNMPALEDVGIFNFLNEDEDDAIVVDMNNMDTTIQVSHVPTTRIHKDHPLNQVIGDLHSTTQTRNMTKNLEEHGFMSSMGELTFFLRLQVKQKNDGIFISQDKYVAEILKKFGFIEVKNASTPMETQKPLFKDEYGEEVDVHIYRIFRYLKGHPKLGLWYPKDSLFDLVAYTNSDYARASLDRKSITRDEEGVDCLPNSTIFENLELMGKPKRKNTQVPQPSGSIEHVADKAVYKELDDRLVRAATTVSSLKVEQDNGGGPRSQKAMGDTTAQTRFENVSKLSNDSLLAREITSLKRRVKKLEKKQMSRTHKLKRLYKVGLTAKVDSSEDGQSLGKDASKQVRKITDIDADEDITLVNDQDEAEMFDVNDLYGKEVFVDKEVADKEVSAAGEVNAVSIATTVSTAATITTNEITLAQTLVEIKTTKSKAKIIVLQEPSESITTTTIISSKKSHDKGKAIMIKEPVKPKKKDQIKLDEEADLKLQVELQAEFDEEQRLAIETTQKELKANIALIETWDDV</sequence>
<dbReference type="InterPro" id="IPR057670">
    <property type="entry name" value="SH3_retrovirus"/>
</dbReference>
<evidence type="ECO:0000256" key="1">
    <source>
        <dbReference type="SAM" id="MobiDB-lite"/>
    </source>
</evidence>
<name>A0A6L2M2F8_TANCI</name>
<dbReference type="PANTHER" id="PTHR11439">
    <property type="entry name" value="GAG-POL-RELATED RETROTRANSPOSON"/>
    <property type="match status" value="1"/>
</dbReference>
<dbReference type="Pfam" id="PF07727">
    <property type="entry name" value="RVT_2"/>
    <property type="match status" value="1"/>
</dbReference>
<reference evidence="4" key="1">
    <citation type="journal article" date="2019" name="Sci. Rep.">
        <title>Draft genome of Tanacetum cinerariifolium, the natural source of mosquito coil.</title>
        <authorList>
            <person name="Yamashiro T."/>
            <person name="Shiraishi A."/>
            <person name="Satake H."/>
            <person name="Nakayama K."/>
        </authorList>
    </citation>
    <scope>NUCLEOTIDE SEQUENCE</scope>
</reference>
<proteinExistence type="predicted"/>
<evidence type="ECO:0000313" key="4">
    <source>
        <dbReference type="EMBL" id="GEU66762.1"/>
    </source>
</evidence>
<protein>
    <submittedName>
        <fullName evidence="4">Putative ribonuclease H-like domain-containing protein</fullName>
    </submittedName>
</protein>
<organism evidence="4">
    <name type="scientific">Tanacetum cinerariifolium</name>
    <name type="common">Dalmatian daisy</name>
    <name type="synonym">Chrysanthemum cinerariifolium</name>
    <dbReference type="NCBI Taxonomy" id="118510"/>
    <lineage>
        <taxon>Eukaryota</taxon>
        <taxon>Viridiplantae</taxon>
        <taxon>Streptophyta</taxon>
        <taxon>Embryophyta</taxon>
        <taxon>Tracheophyta</taxon>
        <taxon>Spermatophyta</taxon>
        <taxon>Magnoliopsida</taxon>
        <taxon>eudicotyledons</taxon>
        <taxon>Gunneridae</taxon>
        <taxon>Pentapetalae</taxon>
        <taxon>asterids</taxon>
        <taxon>campanulids</taxon>
        <taxon>Asterales</taxon>
        <taxon>Asteraceae</taxon>
        <taxon>Asteroideae</taxon>
        <taxon>Anthemideae</taxon>
        <taxon>Anthemidinae</taxon>
        <taxon>Tanacetum</taxon>
    </lineage>
</organism>
<feature type="region of interest" description="Disordered" evidence="1">
    <location>
        <begin position="509"/>
        <end position="549"/>
    </location>
</feature>
<accession>A0A6L2M2F8</accession>